<organism evidence="13 14">
    <name type="scientific">Muntiacus muntjak</name>
    <name type="common">Barking deer</name>
    <name type="synonym">Indian muntjac</name>
    <dbReference type="NCBI Taxonomy" id="9888"/>
    <lineage>
        <taxon>Eukaryota</taxon>
        <taxon>Metazoa</taxon>
        <taxon>Chordata</taxon>
        <taxon>Craniata</taxon>
        <taxon>Vertebrata</taxon>
        <taxon>Euteleostomi</taxon>
        <taxon>Mammalia</taxon>
        <taxon>Eutheria</taxon>
        <taxon>Laurasiatheria</taxon>
        <taxon>Artiodactyla</taxon>
        <taxon>Ruminantia</taxon>
        <taxon>Pecora</taxon>
        <taxon>Cervidae</taxon>
        <taxon>Muntiacinae</taxon>
        <taxon>Muntiacus</taxon>
    </lineage>
</organism>
<keyword evidence="6" id="KW-0812">Transmembrane</keyword>
<dbReference type="EMBL" id="VCEA01000001">
    <property type="protein sequence ID" value="KAB0361892.1"/>
    <property type="molecule type" value="Genomic_DNA"/>
</dbReference>
<accession>A0A5N3WJB1</accession>
<keyword evidence="12" id="KW-0206">Cytoskeleton</keyword>
<comment type="similarity">
    <text evidence="3">Belongs to the sarcoglycan beta/delta/gamma/zeta family.</text>
</comment>
<comment type="subcellular location">
    <subcellularLocation>
        <location evidence="2">Cell membrane</location>
        <location evidence="2">Sarcolemma</location>
        <topology evidence="2">Single-pass type II membrane protein</topology>
    </subcellularLocation>
    <subcellularLocation>
        <location evidence="1">Cytoplasm</location>
        <location evidence="1">Cytoskeleton</location>
    </subcellularLocation>
</comment>
<dbReference type="GO" id="GO:0042383">
    <property type="term" value="C:sarcolemma"/>
    <property type="evidence" value="ECO:0007669"/>
    <property type="project" value="UniProtKB-SubCell"/>
</dbReference>
<evidence type="ECO:0000256" key="11">
    <source>
        <dbReference type="ARBA" id="ARBA00023180"/>
    </source>
</evidence>
<evidence type="ECO:0000313" key="14">
    <source>
        <dbReference type="Proteomes" id="UP000326458"/>
    </source>
</evidence>
<evidence type="ECO:0000256" key="6">
    <source>
        <dbReference type="ARBA" id="ARBA00022692"/>
    </source>
</evidence>
<reference evidence="13 14" key="1">
    <citation type="submission" date="2019-06" db="EMBL/GenBank/DDBJ databases">
        <title>Discovery of a novel chromosome fission-fusion reversal in muntjac.</title>
        <authorList>
            <person name="Mudd A.B."/>
            <person name="Bredeson J.V."/>
            <person name="Baum R."/>
            <person name="Hockemeyer D."/>
            <person name="Rokhsar D.S."/>
        </authorList>
    </citation>
    <scope>NUCLEOTIDE SEQUENCE [LARGE SCALE GENOMIC DNA]</scope>
    <source>
        <strain evidence="13">UTSW_UCB_Mm</strain>
        <tissue evidence="13">Fibroblast cell line</tissue>
    </source>
</reference>
<evidence type="ECO:0000256" key="8">
    <source>
        <dbReference type="ARBA" id="ARBA00022989"/>
    </source>
</evidence>
<dbReference type="InterPro" id="IPR006875">
    <property type="entry name" value="Sarcoglycan"/>
</dbReference>
<keyword evidence="9" id="KW-0472">Membrane</keyword>
<evidence type="ECO:0000256" key="7">
    <source>
        <dbReference type="ARBA" id="ARBA00022968"/>
    </source>
</evidence>
<evidence type="ECO:0000256" key="12">
    <source>
        <dbReference type="ARBA" id="ARBA00023212"/>
    </source>
</evidence>
<dbReference type="GO" id="GO:0016012">
    <property type="term" value="C:sarcoglycan complex"/>
    <property type="evidence" value="ECO:0007669"/>
    <property type="project" value="InterPro"/>
</dbReference>
<dbReference type="GO" id="GO:0048738">
    <property type="term" value="P:cardiac muscle tissue development"/>
    <property type="evidence" value="ECO:0007669"/>
    <property type="project" value="TreeGrafter"/>
</dbReference>
<evidence type="ECO:0000256" key="9">
    <source>
        <dbReference type="ARBA" id="ARBA00023136"/>
    </source>
</evidence>
<evidence type="ECO:0000313" key="13">
    <source>
        <dbReference type="EMBL" id="KAB0361892.1"/>
    </source>
</evidence>
<keyword evidence="5" id="KW-0963">Cytoplasm</keyword>
<keyword evidence="8" id="KW-1133">Transmembrane helix</keyword>
<dbReference type="Pfam" id="PF04790">
    <property type="entry name" value="Sarcoglycan_1"/>
    <property type="match status" value="1"/>
</dbReference>
<evidence type="ECO:0000256" key="5">
    <source>
        <dbReference type="ARBA" id="ARBA00022490"/>
    </source>
</evidence>
<evidence type="ECO:0000256" key="4">
    <source>
        <dbReference type="ARBA" id="ARBA00022475"/>
    </source>
</evidence>
<dbReference type="PANTHER" id="PTHR12939">
    <property type="entry name" value="SARCOGLYCAN"/>
    <property type="match status" value="1"/>
</dbReference>
<dbReference type="GO" id="GO:0005856">
    <property type="term" value="C:cytoskeleton"/>
    <property type="evidence" value="ECO:0007669"/>
    <property type="project" value="UniProtKB-SubCell"/>
</dbReference>
<keyword evidence="7" id="KW-0735">Signal-anchor</keyword>
<keyword evidence="4" id="KW-1003">Cell membrane</keyword>
<evidence type="ECO:0000256" key="3">
    <source>
        <dbReference type="ARBA" id="ARBA00007574"/>
    </source>
</evidence>
<keyword evidence="11" id="KW-0325">Glycoprotein</keyword>
<dbReference type="Proteomes" id="UP000326458">
    <property type="component" value="Unassembled WGS sequence"/>
</dbReference>
<dbReference type="AlphaFoldDB" id="A0A5N3WJB1"/>
<keyword evidence="14" id="KW-1185">Reference proteome</keyword>
<evidence type="ECO:0000256" key="2">
    <source>
        <dbReference type="ARBA" id="ARBA00004274"/>
    </source>
</evidence>
<dbReference type="GO" id="GO:0060047">
    <property type="term" value="P:heart contraction"/>
    <property type="evidence" value="ECO:0007669"/>
    <property type="project" value="TreeGrafter"/>
</dbReference>
<evidence type="ECO:0008006" key="15">
    <source>
        <dbReference type="Google" id="ProtNLM"/>
    </source>
</evidence>
<evidence type="ECO:0000256" key="10">
    <source>
        <dbReference type="ARBA" id="ARBA00023157"/>
    </source>
</evidence>
<dbReference type="PANTHER" id="PTHR12939:SF6">
    <property type="entry name" value="DELTA-SARCOGLYCAN"/>
    <property type="match status" value="1"/>
</dbReference>
<keyword evidence="10" id="KW-1015">Disulfide bond</keyword>
<proteinExistence type="inferred from homology"/>
<dbReference type="InterPro" id="IPR039972">
    <property type="entry name" value="Sarcoglycan_gamma/delta/zeta"/>
</dbReference>
<protein>
    <recommendedName>
        <fullName evidence="15">Delta-sarcoglycan</fullName>
    </recommendedName>
</protein>
<evidence type="ECO:0000256" key="1">
    <source>
        <dbReference type="ARBA" id="ARBA00004245"/>
    </source>
</evidence>
<comment type="caution">
    <text evidence="13">The sequence shown here is derived from an EMBL/GenBank/DDBJ whole genome shotgun (WGS) entry which is preliminary data.</text>
</comment>
<name>A0A5N3WJB1_MUNMU</name>
<gene>
    <name evidence="13" type="ORF">FD754_006048</name>
</gene>
<sequence>MLSWKLCGDFRGARWGVGRMFKREGLHVYIKLIHLIEGVGWGIFATHKGVTSQGKGGLREKLKPVLSRGLETSGTQTWEMEENPFPKVCSVLLCLFFCPAYRVIITIFLNSIYITDSNEFFLTADPKSFYKHMEVHNYHCNQDREQLESPTRSLVMEAPKGVEINAEAGNMEATCRTELRLESKDGEIKLDAAKIKLPRLPRGSYTPAGARQKVFEICVCANGRLFLSQAGAGSTCQINTSVCL</sequence>